<dbReference type="RefSeq" id="WP_207599282.1">
    <property type="nucleotide sequence ID" value="NZ_JAFNJU010000004.1"/>
</dbReference>
<dbReference type="InterPro" id="IPR008991">
    <property type="entry name" value="Translation_prot_SH3-like_sf"/>
</dbReference>
<evidence type="ECO:0000313" key="1">
    <source>
        <dbReference type="EMBL" id="MBO1264762.1"/>
    </source>
</evidence>
<evidence type="ECO:0000313" key="2">
    <source>
        <dbReference type="Proteomes" id="UP000664218"/>
    </source>
</evidence>
<reference evidence="1" key="1">
    <citation type="submission" date="2021-03" db="EMBL/GenBank/DDBJ databases">
        <title>Proteiniclasticum marinus sp. nov., isolated from tidal flat sediment.</title>
        <authorList>
            <person name="Namirimu T."/>
            <person name="Yang J.-A."/>
            <person name="Yang S.-H."/>
            <person name="Kim Y.-J."/>
            <person name="Kwon K.K."/>
        </authorList>
    </citation>
    <scope>NUCLEOTIDE SEQUENCE</scope>
    <source>
        <strain evidence="1">SCR006</strain>
    </source>
</reference>
<keyword evidence="2" id="KW-1185">Reference proteome</keyword>
<proteinExistence type="predicted"/>
<dbReference type="Proteomes" id="UP000664218">
    <property type="component" value="Unassembled WGS sequence"/>
</dbReference>
<protein>
    <submittedName>
        <fullName evidence="1">RNA-binding protein</fullName>
    </submittedName>
</protein>
<accession>A0A939KFS5</accession>
<dbReference type="SUPFAM" id="SSF50104">
    <property type="entry name" value="Translation proteins SH3-like domain"/>
    <property type="match status" value="1"/>
</dbReference>
<comment type="caution">
    <text evidence="1">The sequence shown here is derived from an EMBL/GenBank/DDBJ whole genome shotgun (WGS) entry which is preliminary data.</text>
</comment>
<sequence length="90" mass="10681">MDKELIGLIVKSKKGRDIGKYYIIERVIDPYHVALIDGQKFDFKRQKRKNRKHLCIITKAEEEIIQGIMNQEERCLKNIIRRLALEAKEV</sequence>
<dbReference type="EMBL" id="JAFNJU010000004">
    <property type="protein sequence ID" value="MBO1264762.1"/>
    <property type="molecule type" value="Genomic_DNA"/>
</dbReference>
<dbReference type="AlphaFoldDB" id="A0A939KFS5"/>
<organism evidence="1 2">
    <name type="scientific">Proteiniclasticum aestuarii</name>
    <dbReference type="NCBI Taxonomy" id="2817862"/>
    <lineage>
        <taxon>Bacteria</taxon>
        <taxon>Bacillati</taxon>
        <taxon>Bacillota</taxon>
        <taxon>Clostridia</taxon>
        <taxon>Eubacteriales</taxon>
        <taxon>Clostridiaceae</taxon>
        <taxon>Proteiniclasticum</taxon>
    </lineage>
</organism>
<name>A0A939KFS5_9CLOT</name>
<gene>
    <name evidence="1" type="ORF">J3A84_06935</name>
</gene>